<accession>A0A8S5V9G5</accession>
<evidence type="ECO:0000313" key="1">
    <source>
        <dbReference type="EMBL" id="DAG03334.1"/>
    </source>
</evidence>
<dbReference type="EMBL" id="BK016227">
    <property type="protein sequence ID" value="DAG03334.1"/>
    <property type="molecule type" value="Genomic_DNA"/>
</dbReference>
<proteinExistence type="predicted"/>
<protein>
    <submittedName>
        <fullName evidence="1">Uncharacterized protein</fullName>
    </submittedName>
</protein>
<organism evidence="1">
    <name type="scientific">Siphoviridae sp. ct6rT12</name>
    <dbReference type="NCBI Taxonomy" id="2825346"/>
    <lineage>
        <taxon>Viruses</taxon>
        <taxon>Duplodnaviria</taxon>
        <taxon>Heunggongvirae</taxon>
        <taxon>Uroviricota</taxon>
        <taxon>Caudoviricetes</taxon>
    </lineage>
</organism>
<name>A0A8S5V9G5_9CAUD</name>
<sequence length="576" mass="67119">MEFLEKIIQNERTGANITGVSVDTSTQRLINNPYLQGFNELEKIAKEMDSVKLKNKKTEFELNLEKMELDFSEKWNDPNIYRDTEKYNEMLKDRNNLHTEKIKMLADNKYFSLDEKNILRQELDNRNKSVVLGYYKNRNVEQLKETIDETNANIEQLIEIGQKKLVPTDFNGISEYIKKIADNYSSLKNPTGMSDKELEIAIGKKSKILINGIYQEHLNNIISNPSMTLDKKEVELQKLALSMENKEYKEKLATELTNMISTKEDPEQTKNFFISSFENETKSIINQYRSQFNEIKRNREKERKIAEREFKHQQKIKLEIDKLKNPENYTEVNKAFKKVYGRNITINDIKESRVNYDWEHLSDFSNTDKVSIFKKDDIGNVKRAVDEAIRSGLSYEEANNLVYQKAIELVGENPAKVKTFIKQYSQSGGVDISPVALYYGSNNPNLYKAEKIMKNKNGIENNINIEENLPNSWFGESDKEKYQKAIKNITNDPIRQNEIAKRYISYRAKEDGKTIGDNKILIQKYAKEISTEQGQEILKSIMQLQSLKGKKNHITSNNKNFEAKVIKGKSNKMNWD</sequence>
<reference evidence="1" key="1">
    <citation type="journal article" date="2021" name="Proc. Natl. Acad. Sci. U.S.A.">
        <title>A Catalog of Tens of Thousands of Viruses from Human Metagenomes Reveals Hidden Associations with Chronic Diseases.</title>
        <authorList>
            <person name="Tisza M.J."/>
            <person name="Buck C.B."/>
        </authorList>
    </citation>
    <scope>NUCLEOTIDE SEQUENCE</scope>
    <source>
        <strain evidence="1">Ct6rT12</strain>
    </source>
</reference>